<accession>A0A919Q114</accession>
<gene>
    <name evidence="1" type="ORF">Dsi01nite_104440</name>
</gene>
<dbReference type="Proteomes" id="UP000660611">
    <property type="component" value="Unassembled WGS sequence"/>
</dbReference>
<evidence type="ECO:0000313" key="2">
    <source>
        <dbReference type="Proteomes" id="UP000660611"/>
    </source>
</evidence>
<proteinExistence type="predicted"/>
<organism evidence="1 2">
    <name type="scientific">Dactylosporangium siamense</name>
    <dbReference type="NCBI Taxonomy" id="685454"/>
    <lineage>
        <taxon>Bacteria</taxon>
        <taxon>Bacillati</taxon>
        <taxon>Actinomycetota</taxon>
        <taxon>Actinomycetes</taxon>
        <taxon>Micromonosporales</taxon>
        <taxon>Micromonosporaceae</taxon>
        <taxon>Dactylosporangium</taxon>
    </lineage>
</organism>
<name>A0A919Q114_9ACTN</name>
<dbReference type="EMBL" id="BONQ01000178">
    <property type="protein sequence ID" value="GIG52403.1"/>
    <property type="molecule type" value="Genomic_DNA"/>
</dbReference>
<comment type="caution">
    <text evidence="1">The sequence shown here is derived from an EMBL/GenBank/DDBJ whole genome shotgun (WGS) entry which is preliminary data.</text>
</comment>
<dbReference type="RefSeq" id="WP_203853990.1">
    <property type="nucleotide sequence ID" value="NZ_BAAAVW010000026.1"/>
</dbReference>
<dbReference type="AlphaFoldDB" id="A0A919Q114"/>
<sequence length="118" mass="12487">MTVEGPLLVGLWHKVVGMLPDAASPWCLAALTLTLVAARAGYRVLVEWQRRVTFDRIFANAPGGSVVVQGKEGVAGSAMRIWVGHGTVPGAHVPERKAVIVSGPSMPVKGGRPTTHDR</sequence>
<reference evidence="1" key="1">
    <citation type="submission" date="2021-01" db="EMBL/GenBank/DDBJ databases">
        <title>Whole genome shotgun sequence of Dactylosporangium siamense NBRC 106093.</title>
        <authorList>
            <person name="Komaki H."/>
            <person name="Tamura T."/>
        </authorList>
    </citation>
    <scope>NUCLEOTIDE SEQUENCE</scope>
    <source>
        <strain evidence="1">NBRC 106093</strain>
    </source>
</reference>
<keyword evidence="2" id="KW-1185">Reference proteome</keyword>
<protein>
    <submittedName>
        <fullName evidence="1">Uncharacterized protein</fullName>
    </submittedName>
</protein>
<evidence type="ECO:0000313" key="1">
    <source>
        <dbReference type="EMBL" id="GIG52403.1"/>
    </source>
</evidence>